<protein>
    <submittedName>
        <fullName evidence="2">Uncharacterized protein</fullName>
    </submittedName>
</protein>
<dbReference type="AlphaFoldDB" id="A0A9P6W238"/>
<accession>A0A9P6W238</accession>
<name>A0A9P6W238_MAUEX</name>
<reference evidence="2 3" key="1">
    <citation type="submission" date="2020-11" db="EMBL/GenBank/DDBJ databases">
        <title>Kefir isolates.</title>
        <authorList>
            <person name="Marcisauskas S."/>
            <person name="Kim Y."/>
            <person name="Blasche S."/>
        </authorList>
    </citation>
    <scope>NUCLEOTIDE SEQUENCE [LARGE SCALE GENOMIC DNA]</scope>
    <source>
        <strain evidence="2 3">OG2</strain>
    </source>
</reference>
<organism evidence="2 3">
    <name type="scientific">Maudiozyma exigua</name>
    <name type="common">Yeast</name>
    <name type="synonym">Kazachstania exigua</name>
    <dbReference type="NCBI Taxonomy" id="34358"/>
    <lineage>
        <taxon>Eukaryota</taxon>
        <taxon>Fungi</taxon>
        <taxon>Dikarya</taxon>
        <taxon>Ascomycota</taxon>
        <taxon>Saccharomycotina</taxon>
        <taxon>Saccharomycetes</taxon>
        <taxon>Saccharomycetales</taxon>
        <taxon>Saccharomycetaceae</taxon>
        <taxon>Maudiozyma</taxon>
    </lineage>
</organism>
<comment type="caution">
    <text evidence="2">The sequence shown here is derived from an EMBL/GenBank/DDBJ whole genome shotgun (WGS) entry which is preliminary data.</text>
</comment>
<feature type="compositionally biased region" description="Polar residues" evidence="1">
    <location>
        <begin position="126"/>
        <end position="136"/>
    </location>
</feature>
<evidence type="ECO:0000313" key="2">
    <source>
        <dbReference type="EMBL" id="KAG0660381.1"/>
    </source>
</evidence>
<gene>
    <name evidence="2" type="ORF">C6P45_001586</name>
</gene>
<feature type="region of interest" description="Disordered" evidence="1">
    <location>
        <begin position="1"/>
        <end position="146"/>
    </location>
</feature>
<evidence type="ECO:0000313" key="3">
    <source>
        <dbReference type="Proteomes" id="UP000750334"/>
    </source>
</evidence>
<keyword evidence="3" id="KW-1185">Reference proteome</keyword>
<dbReference type="Proteomes" id="UP000750334">
    <property type="component" value="Unassembled WGS sequence"/>
</dbReference>
<feature type="compositionally biased region" description="Polar residues" evidence="1">
    <location>
        <begin position="26"/>
        <end position="68"/>
    </location>
</feature>
<feature type="compositionally biased region" description="Basic and acidic residues" evidence="1">
    <location>
        <begin position="15"/>
        <end position="25"/>
    </location>
</feature>
<dbReference type="OrthoDB" id="10386750at2759"/>
<sequence>MNRSQEGFTDLEEAPVPKDNFEDTVKSTYQNNRYVGAPTNNYRRASTSRESSVVEQPSRMSRNPSMNMQDAIHVRRLSTEIKSDDLVDDILDDDSKEESKNNKTEDSDNCKTHAQEPITFNEKYNDNSATEPQNTEHPLKRRGSSFQYEDYKKEMYDRVGF</sequence>
<feature type="compositionally biased region" description="Acidic residues" evidence="1">
    <location>
        <begin position="86"/>
        <end position="96"/>
    </location>
</feature>
<proteinExistence type="predicted"/>
<feature type="compositionally biased region" description="Basic and acidic residues" evidence="1">
    <location>
        <begin position="97"/>
        <end position="114"/>
    </location>
</feature>
<dbReference type="EMBL" id="PUHR01000176">
    <property type="protein sequence ID" value="KAG0660381.1"/>
    <property type="molecule type" value="Genomic_DNA"/>
</dbReference>
<evidence type="ECO:0000256" key="1">
    <source>
        <dbReference type="SAM" id="MobiDB-lite"/>
    </source>
</evidence>